<proteinExistence type="predicted"/>
<feature type="domain" description="Polymerase beta nucleotidyltransferase" evidence="1">
    <location>
        <begin position="22"/>
        <end position="122"/>
    </location>
</feature>
<dbReference type="PANTHER" id="PTHR43852:SF2">
    <property type="entry name" value="PROTEIN ADENYLYLTRANSFERASE MNTA"/>
    <property type="match status" value="1"/>
</dbReference>
<accession>A0A6B1G1F1</accession>
<dbReference type="InterPro" id="IPR052930">
    <property type="entry name" value="TA_antitoxin_MntA"/>
</dbReference>
<comment type="caution">
    <text evidence="2">The sequence shown here is derived from an EMBL/GenBank/DDBJ whole genome shotgun (WGS) entry which is preliminary data.</text>
</comment>
<dbReference type="InterPro" id="IPR043519">
    <property type="entry name" value="NT_sf"/>
</dbReference>
<dbReference type="SUPFAM" id="SSF81301">
    <property type="entry name" value="Nucleotidyltransferase"/>
    <property type="match status" value="1"/>
</dbReference>
<protein>
    <recommendedName>
        <fullName evidence="1">Polymerase beta nucleotidyltransferase domain-containing protein</fullName>
    </recommendedName>
</protein>
<dbReference type="Gene3D" id="3.30.460.10">
    <property type="entry name" value="Beta Polymerase, domain 2"/>
    <property type="match status" value="1"/>
</dbReference>
<reference evidence="2" key="1">
    <citation type="submission" date="2019-09" db="EMBL/GenBank/DDBJ databases">
        <title>Characterisation of the sponge microbiome using genome-centric metagenomics.</title>
        <authorList>
            <person name="Engelberts J.P."/>
            <person name="Robbins S.J."/>
            <person name="De Goeij J.M."/>
            <person name="Aranda M."/>
            <person name="Bell S.C."/>
            <person name="Webster N.S."/>
        </authorList>
    </citation>
    <scope>NUCLEOTIDE SEQUENCE</scope>
    <source>
        <strain evidence="2">SB0675_bin_29</strain>
    </source>
</reference>
<dbReference type="PANTHER" id="PTHR43852">
    <property type="entry name" value="NUCLEOTIDYLTRANSFERASE"/>
    <property type="match status" value="1"/>
</dbReference>
<organism evidence="2">
    <name type="scientific">Caldilineaceae bacterium SB0675_bin_29</name>
    <dbReference type="NCBI Taxonomy" id="2605266"/>
    <lineage>
        <taxon>Bacteria</taxon>
        <taxon>Bacillati</taxon>
        <taxon>Chloroflexota</taxon>
        <taxon>Caldilineae</taxon>
        <taxon>Caldilineales</taxon>
        <taxon>Caldilineaceae</taxon>
    </lineage>
</organism>
<dbReference type="AlphaFoldDB" id="A0A6B1G1F1"/>
<dbReference type="Pfam" id="PF18765">
    <property type="entry name" value="Polbeta"/>
    <property type="match status" value="1"/>
</dbReference>
<name>A0A6B1G1F1_9CHLR</name>
<gene>
    <name evidence="2" type="ORF">F4148_10750</name>
</gene>
<evidence type="ECO:0000313" key="2">
    <source>
        <dbReference type="EMBL" id="MYH62207.1"/>
    </source>
</evidence>
<evidence type="ECO:0000259" key="1">
    <source>
        <dbReference type="Pfam" id="PF18765"/>
    </source>
</evidence>
<dbReference type="InterPro" id="IPR041633">
    <property type="entry name" value="Polbeta"/>
</dbReference>
<dbReference type="EMBL" id="VYDA01000389">
    <property type="protein sequence ID" value="MYH62207.1"/>
    <property type="molecule type" value="Genomic_DNA"/>
</dbReference>
<sequence>MPTEPEQRRPDGPAANQKRAALEAICQQHGVAILYSFGSRARETLAWLDEPDSVLSPGPSDVDLGVKPLPATEFNWKAEVALGHAMEDLLGVDRVDMVNLDSANPFLAAEVVHGERLYAESEYAADNYDLYILRQEGDLAFLEEERARLLLGTSK</sequence>